<feature type="region of interest" description="Disordered" evidence="10">
    <location>
        <begin position="1"/>
        <end position="22"/>
    </location>
</feature>
<dbReference type="Pfam" id="PF25803">
    <property type="entry name" value="Spectrin_SYNE1_2"/>
    <property type="match status" value="1"/>
</dbReference>
<reference evidence="13" key="1">
    <citation type="journal article" date="2022" name="bioRxiv">
        <title>Sequencing and chromosome-scale assembly of the giantPleurodeles waltlgenome.</title>
        <authorList>
            <person name="Brown T."/>
            <person name="Elewa A."/>
            <person name="Iarovenko S."/>
            <person name="Subramanian E."/>
            <person name="Araus A.J."/>
            <person name="Petzold A."/>
            <person name="Susuki M."/>
            <person name="Suzuki K.-i.T."/>
            <person name="Hayashi T."/>
            <person name="Toyoda A."/>
            <person name="Oliveira C."/>
            <person name="Osipova E."/>
            <person name="Leigh N.D."/>
            <person name="Simon A."/>
            <person name="Yun M.H."/>
        </authorList>
    </citation>
    <scope>NUCLEOTIDE SEQUENCE</scope>
    <source>
        <strain evidence="13">20211129_DDA</strain>
        <tissue evidence="13">Liver</tissue>
    </source>
</reference>
<protein>
    <recommendedName>
        <fullName evidence="12">KASH domain-containing protein</fullName>
    </recommendedName>
</protein>
<dbReference type="InterPro" id="IPR052403">
    <property type="entry name" value="LINC-complex_assoc"/>
</dbReference>
<keyword evidence="5 8" id="KW-0472">Membrane</keyword>
<evidence type="ECO:0000256" key="6">
    <source>
        <dbReference type="ARBA" id="ARBA00023242"/>
    </source>
</evidence>
<dbReference type="InterPro" id="IPR002017">
    <property type="entry name" value="Spectrin_repeat"/>
</dbReference>
<evidence type="ECO:0000256" key="2">
    <source>
        <dbReference type="ARBA" id="ARBA00022692"/>
    </source>
</evidence>
<comment type="subcellular location">
    <subcellularLocation>
        <location evidence="7">Nucleus outer membrane</location>
        <topology evidence="7">Single-pass type IV membrane protein</topology>
    </subcellularLocation>
</comment>
<keyword evidence="2 8" id="KW-0812">Transmembrane</keyword>
<dbReference type="PANTHER" id="PTHR47535">
    <property type="entry name" value="MUSCLE-SPECIFIC PROTEIN 300 KDA, ISOFORM G"/>
    <property type="match status" value="1"/>
</dbReference>
<comment type="similarity">
    <text evidence="1">Belongs to the nesprin family.</text>
</comment>
<feature type="topological domain" description="Perinuclear space" evidence="8">
    <location>
        <begin position="1295"/>
        <end position="1321"/>
    </location>
</feature>
<dbReference type="SMART" id="SM00150">
    <property type="entry name" value="SPEC"/>
    <property type="match status" value="4"/>
</dbReference>
<evidence type="ECO:0000313" key="14">
    <source>
        <dbReference type="Proteomes" id="UP001066276"/>
    </source>
</evidence>
<dbReference type="EMBL" id="JANPWB010000013">
    <property type="protein sequence ID" value="KAJ1105155.1"/>
    <property type="molecule type" value="Genomic_DNA"/>
</dbReference>
<dbReference type="Pfam" id="PF25804">
    <property type="entry name" value="SYNE3"/>
    <property type="match status" value="1"/>
</dbReference>
<dbReference type="GO" id="GO:0051015">
    <property type="term" value="F:actin filament binding"/>
    <property type="evidence" value="ECO:0007669"/>
    <property type="project" value="TreeGrafter"/>
</dbReference>
<dbReference type="InterPro" id="IPR012315">
    <property type="entry name" value="KASH"/>
</dbReference>
<dbReference type="GO" id="GO:0005640">
    <property type="term" value="C:nuclear outer membrane"/>
    <property type="evidence" value="ECO:0007669"/>
    <property type="project" value="UniProtKB-SubCell"/>
</dbReference>
<keyword evidence="3" id="KW-0677">Repeat</keyword>
<dbReference type="InterPro" id="IPR057932">
    <property type="entry name" value="Spectrin_SYNE1_3"/>
</dbReference>
<feature type="topological domain" description="Cytoplasmic" evidence="8">
    <location>
        <begin position="1"/>
        <end position="1273"/>
    </location>
</feature>
<dbReference type="SMART" id="SM01249">
    <property type="entry name" value="KASH"/>
    <property type="match status" value="1"/>
</dbReference>
<evidence type="ECO:0000256" key="10">
    <source>
        <dbReference type="SAM" id="MobiDB-lite"/>
    </source>
</evidence>
<dbReference type="GO" id="GO:0007097">
    <property type="term" value="P:nuclear migration"/>
    <property type="evidence" value="ECO:0007669"/>
    <property type="project" value="TreeGrafter"/>
</dbReference>
<dbReference type="Gene3D" id="1.20.58.60">
    <property type="match status" value="4"/>
</dbReference>
<evidence type="ECO:0000256" key="1">
    <source>
        <dbReference type="ARBA" id="ARBA00008619"/>
    </source>
</evidence>
<dbReference type="InterPro" id="IPR018159">
    <property type="entry name" value="Spectrin/alpha-actinin"/>
</dbReference>
<evidence type="ECO:0000256" key="5">
    <source>
        <dbReference type="ARBA" id="ARBA00023136"/>
    </source>
</evidence>
<feature type="domain" description="KASH" evidence="12">
    <location>
        <begin position="1265"/>
        <end position="1321"/>
    </location>
</feature>
<dbReference type="PROSITE" id="PS51049">
    <property type="entry name" value="KASH"/>
    <property type="match status" value="1"/>
</dbReference>
<feature type="compositionally biased region" description="Polar residues" evidence="10">
    <location>
        <begin position="1001"/>
        <end position="1013"/>
    </location>
</feature>
<feature type="region of interest" description="Disordered" evidence="10">
    <location>
        <begin position="1001"/>
        <end position="1021"/>
    </location>
</feature>
<evidence type="ECO:0000256" key="3">
    <source>
        <dbReference type="ARBA" id="ARBA00022737"/>
    </source>
</evidence>
<dbReference type="GO" id="GO:0034993">
    <property type="term" value="C:meiotic nuclear membrane microtubule tethering complex"/>
    <property type="evidence" value="ECO:0007669"/>
    <property type="project" value="TreeGrafter"/>
</dbReference>
<keyword evidence="4 11" id="KW-1133">Transmembrane helix</keyword>
<proteinExistence type="inferred from homology"/>
<feature type="coiled-coil region" evidence="9">
    <location>
        <begin position="301"/>
        <end position="370"/>
    </location>
</feature>
<keyword evidence="9" id="KW-0175">Coiled coil</keyword>
<evidence type="ECO:0000259" key="12">
    <source>
        <dbReference type="PROSITE" id="PS51049"/>
    </source>
</evidence>
<evidence type="ECO:0000256" key="8">
    <source>
        <dbReference type="PROSITE-ProRule" id="PRU00385"/>
    </source>
</evidence>
<keyword evidence="14" id="KW-1185">Reference proteome</keyword>
<evidence type="ECO:0000256" key="7">
    <source>
        <dbReference type="ARBA" id="ARBA00046312"/>
    </source>
</evidence>
<sequence length="1321" mass="150439">MVSSNEMTDQQPHDEFESSMESAEAWMKAIQDRLRLNDNTQGPRSALEARLRETERICELEPEGQFKMDLVLMKAEVLLQESSEDEKHEIQTKLKHIKSMFEDTTTYMTHCHSRIEWVWLHWSEYLKARDEFALWLHTMRLTLEPDIELQLGLKEKQWQLSHAQVLLKDVHNQATLLDRLLEEAAALYNRIGDPSVDEAVQSQMKSDYEGIKKKAQERVDLLARIMSEHKEYQGNVDQFRAWLNDVIEKLKNCVGATAESAEARLKVLQDIANDVKTGEQKLEWLDGQSAHVITHTSPLGAEKIKAELEDLRKALAQLKLMNDKEVDDLMKAHQSESAYQALLQQLEADIRELRKVVENLDSSLETGERAKTEEELIARWRKYTATRSALAAEEPRVEGLKSQLKELFRFSQDVQDPSNSVISAIREYQSVKNKAFKRCTETESTLRQCFQNPLREFYQWKPAAEQVLDTTTDMTDLPMIQEFSAQIEILLEESSRLKERLMMVQLNKDFVRGIFDDEKAESLLNEVVNAAKEREALHNSLLQRRNSFKMSVSQSEDFDAVFQPFQKSLYAIRVKVAAEIQPQPDLVGKEAQLQRLQMLHEDLMKLALQMEELETIAQRSPVHKHKMNQLSSDYLALKRILETTIQKSRQYIIDHRILNTNLLDFQSWIMATQQELESYQSVNGEWTFKDRESDFEGLLDGFPEKEVQLHHLENQGHRVMENSSVEGSDHIASELKQLNTYWDSLLQLARTLARFHKGSQPDHIEMDAGKTVVKCEEMSTFPSFLTDDSGKTGKRLDIEREKEDMEITSFSNDRSGTEKRVAFRGGEHGRGITSSNVDIGGIGKKMITERRQKETGSTPSVDDLDRIGNNITIGSSEQGTAFISLGDSIEGTGKGMAAGTQEHRTGLASFSEDERITPGNETDIGKRTFGLKSHSVEKSKLSKNNILERGINPDTGLNSSTDHGVTVPGKQMFAARHNWKLGFTAEDEIADKNVSHGSRYTEGISSSSLQDITTPEKDTDEGEFERTIEQDTHGGAATESDTTIEAARGEKVQELTFFNDDEMIALRHRMGTRVRKQASYSSHTEGNILSAREKMPVANGEEADTFTPFSEAAEKSKWTIQFPSYPGKGKSAFSGHIKGTQKLTLPEVKDGADYSRLIKEFEEWLLTENTKLNKILTRTSTSDDDMEARHRKLLVLQSHVPEGQRLFEALRHYRPAMGITEDLRLEDLRYHWMLYKSKLKDSNNILALGSLKKPARLQKEAFGICSFLHRVCCAALPLQLLLLLLLLLAFLLPLADENQSCTLANNFARSFSLMLRSRIAL</sequence>
<dbReference type="PANTHER" id="PTHR47535:SF2">
    <property type="entry name" value="NESPRIN-3"/>
    <property type="match status" value="1"/>
</dbReference>
<evidence type="ECO:0000256" key="9">
    <source>
        <dbReference type="SAM" id="Coils"/>
    </source>
</evidence>
<accession>A0AAV7MXT9</accession>
<evidence type="ECO:0000256" key="4">
    <source>
        <dbReference type="ARBA" id="ARBA00022989"/>
    </source>
</evidence>
<dbReference type="GO" id="GO:0005737">
    <property type="term" value="C:cytoplasm"/>
    <property type="evidence" value="ECO:0007669"/>
    <property type="project" value="TreeGrafter"/>
</dbReference>
<dbReference type="Pfam" id="PF00435">
    <property type="entry name" value="Spectrin"/>
    <property type="match status" value="2"/>
</dbReference>
<evidence type="ECO:0000313" key="13">
    <source>
        <dbReference type="EMBL" id="KAJ1105155.1"/>
    </source>
</evidence>
<dbReference type="Pfam" id="PF10541">
    <property type="entry name" value="KASH"/>
    <property type="match status" value="1"/>
</dbReference>
<dbReference type="SUPFAM" id="SSF46966">
    <property type="entry name" value="Spectrin repeat"/>
    <property type="match status" value="3"/>
</dbReference>
<evidence type="ECO:0000256" key="11">
    <source>
        <dbReference type="SAM" id="Phobius"/>
    </source>
</evidence>
<dbReference type="Proteomes" id="UP001066276">
    <property type="component" value="Chromosome 9"/>
</dbReference>
<gene>
    <name evidence="13" type="ORF">NDU88_002563</name>
</gene>
<keyword evidence="6" id="KW-0539">Nucleus</keyword>
<dbReference type="InterPro" id="IPR057933">
    <property type="entry name" value="SYNE3_dom"/>
</dbReference>
<feature type="compositionally biased region" description="Polar residues" evidence="10">
    <location>
        <begin position="1"/>
        <end position="10"/>
    </location>
</feature>
<name>A0AAV7MXT9_PLEWA</name>
<feature type="coiled-coil region" evidence="9">
    <location>
        <begin position="480"/>
        <end position="540"/>
    </location>
</feature>
<feature type="transmembrane region" description="Helical" evidence="11">
    <location>
        <begin position="1274"/>
        <end position="1295"/>
    </location>
</feature>
<organism evidence="13 14">
    <name type="scientific">Pleurodeles waltl</name>
    <name type="common">Iberian ribbed newt</name>
    <dbReference type="NCBI Taxonomy" id="8319"/>
    <lineage>
        <taxon>Eukaryota</taxon>
        <taxon>Metazoa</taxon>
        <taxon>Chordata</taxon>
        <taxon>Craniata</taxon>
        <taxon>Vertebrata</taxon>
        <taxon>Euteleostomi</taxon>
        <taxon>Amphibia</taxon>
        <taxon>Batrachia</taxon>
        <taxon>Caudata</taxon>
        <taxon>Salamandroidea</taxon>
        <taxon>Salamandridae</taxon>
        <taxon>Pleurodelinae</taxon>
        <taxon>Pleurodeles</taxon>
    </lineage>
</organism>
<comment type="caution">
    <text evidence="13">The sequence shown here is derived from an EMBL/GenBank/DDBJ whole genome shotgun (WGS) entry which is preliminary data.</text>
</comment>